<dbReference type="SUPFAM" id="SSF55073">
    <property type="entry name" value="Nucleotide cyclase"/>
    <property type="match status" value="1"/>
</dbReference>
<dbReference type="EMBL" id="JBHMDO010000042">
    <property type="protein sequence ID" value="MFB9329372.1"/>
    <property type="molecule type" value="Genomic_DNA"/>
</dbReference>
<keyword evidence="3" id="KW-0548">Nucleotidyltransferase</keyword>
<keyword evidence="1" id="KW-1133">Transmembrane helix</keyword>
<keyword evidence="3" id="KW-0808">Transferase</keyword>
<feature type="transmembrane region" description="Helical" evidence="1">
    <location>
        <begin position="196"/>
        <end position="214"/>
    </location>
</feature>
<accession>A0ABV5KVW3</accession>
<evidence type="ECO:0000259" key="2">
    <source>
        <dbReference type="PROSITE" id="PS50887"/>
    </source>
</evidence>
<name>A0ABV5KVW3_9BACL</name>
<dbReference type="PANTHER" id="PTHR46663">
    <property type="entry name" value="DIGUANYLATE CYCLASE DGCT-RELATED"/>
    <property type="match status" value="1"/>
</dbReference>
<dbReference type="EC" id="2.7.7.65" evidence="3"/>
<gene>
    <name evidence="3" type="ORF">ACFFSY_25830</name>
</gene>
<keyword evidence="1" id="KW-0472">Membrane</keyword>
<dbReference type="Proteomes" id="UP001589747">
    <property type="component" value="Unassembled WGS sequence"/>
</dbReference>
<dbReference type="PROSITE" id="PS50887">
    <property type="entry name" value="GGDEF"/>
    <property type="match status" value="1"/>
</dbReference>
<dbReference type="PANTHER" id="PTHR46663:SF2">
    <property type="entry name" value="GGDEF DOMAIN-CONTAINING PROTEIN"/>
    <property type="match status" value="1"/>
</dbReference>
<feature type="transmembrane region" description="Helical" evidence="1">
    <location>
        <begin position="162"/>
        <end position="184"/>
    </location>
</feature>
<dbReference type="RefSeq" id="WP_377499590.1">
    <property type="nucleotide sequence ID" value="NZ_JBHMDO010000042.1"/>
</dbReference>
<evidence type="ECO:0000313" key="3">
    <source>
        <dbReference type="EMBL" id="MFB9329372.1"/>
    </source>
</evidence>
<dbReference type="InterPro" id="IPR029787">
    <property type="entry name" value="Nucleotide_cyclase"/>
</dbReference>
<feature type="transmembrane region" description="Helical" evidence="1">
    <location>
        <begin position="33"/>
        <end position="51"/>
    </location>
</feature>
<sequence length="500" mass="55916">MNARSRPYALFLFIVFLSLQFLELIRAGGYSDLLLVANIVAPALAIGVLVPNLKRLHGVKRRFWRLIVYTLALEMLAQSVWAASDWIWQTPTPELSLADVLWLMQSGLLVVAMAQLVLGGKERFRLATDSLSLLVSLLVVSWEFVIHPAYADAWTEGIDLSVAVNMLYPISDALMLFILFIWALNNDRQYSRAARLHVAIAFLLYIAGDTAYWLFVDIREMDIGGYLDACWSTGAFALALAGLHEADSGTKLSNDPQQQHRVIQMVKFGVPYLGLLIVTFIILIDRINPFIQYALLLIVVLIISRQVLFLAERERLHDRLRSTLEMTEFVARHDGLTGLLNRKSFLEKLEASIDEAARSGEQVAVCYFDLDRFKPVNDHHGHRAGDLLLQAVADRLRELRAENVTFARLGGDEFALVMEKATREHASQLAAAIAARLSEPYRVEELELSVTSSIGVAVYPDHAALPAELIQLADAAMYMAKRDGGCRAVFAPDLSRRLTP</sequence>
<dbReference type="Gene3D" id="3.30.70.270">
    <property type="match status" value="1"/>
</dbReference>
<dbReference type="InterPro" id="IPR043128">
    <property type="entry name" value="Rev_trsase/Diguanyl_cyclase"/>
</dbReference>
<dbReference type="InterPro" id="IPR052163">
    <property type="entry name" value="DGC-Regulatory_Protein"/>
</dbReference>
<dbReference type="NCBIfam" id="TIGR00254">
    <property type="entry name" value="GGDEF"/>
    <property type="match status" value="1"/>
</dbReference>
<protein>
    <submittedName>
        <fullName evidence="3">Diguanylate cyclase domain-containing protein</fullName>
        <ecNumber evidence="3">2.7.7.65</ecNumber>
    </submittedName>
</protein>
<feature type="domain" description="GGDEF" evidence="2">
    <location>
        <begin position="361"/>
        <end position="493"/>
    </location>
</feature>
<feature type="transmembrane region" description="Helical" evidence="1">
    <location>
        <begin position="131"/>
        <end position="150"/>
    </location>
</feature>
<dbReference type="InterPro" id="IPR000160">
    <property type="entry name" value="GGDEF_dom"/>
</dbReference>
<reference evidence="3 4" key="1">
    <citation type="submission" date="2024-09" db="EMBL/GenBank/DDBJ databases">
        <authorList>
            <person name="Sun Q."/>
            <person name="Mori K."/>
        </authorList>
    </citation>
    <scope>NUCLEOTIDE SEQUENCE [LARGE SCALE GENOMIC DNA]</scope>
    <source>
        <strain evidence="3 4">TISTR 2452</strain>
    </source>
</reference>
<keyword evidence="1" id="KW-0812">Transmembrane</keyword>
<feature type="transmembrane region" description="Helical" evidence="1">
    <location>
        <begin position="290"/>
        <end position="311"/>
    </location>
</feature>
<evidence type="ECO:0000313" key="4">
    <source>
        <dbReference type="Proteomes" id="UP001589747"/>
    </source>
</evidence>
<evidence type="ECO:0000256" key="1">
    <source>
        <dbReference type="SAM" id="Phobius"/>
    </source>
</evidence>
<dbReference type="CDD" id="cd01949">
    <property type="entry name" value="GGDEF"/>
    <property type="match status" value="1"/>
</dbReference>
<proteinExistence type="predicted"/>
<keyword evidence="4" id="KW-1185">Reference proteome</keyword>
<dbReference type="SMART" id="SM00267">
    <property type="entry name" value="GGDEF"/>
    <property type="match status" value="1"/>
</dbReference>
<organism evidence="3 4">
    <name type="scientific">Paenibacillus aurantiacus</name>
    <dbReference type="NCBI Taxonomy" id="1936118"/>
    <lineage>
        <taxon>Bacteria</taxon>
        <taxon>Bacillati</taxon>
        <taxon>Bacillota</taxon>
        <taxon>Bacilli</taxon>
        <taxon>Bacillales</taxon>
        <taxon>Paenibacillaceae</taxon>
        <taxon>Paenibacillus</taxon>
    </lineage>
</organism>
<feature type="transmembrane region" description="Helical" evidence="1">
    <location>
        <begin position="265"/>
        <end position="284"/>
    </location>
</feature>
<dbReference type="Pfam" id="PF00990">
    <property type="entry name" value="GGDEF"/>
    <property type="match status" value="1"/>
</dbReference>
<dbReference type="GO" id="GO:0052621">
    <property type="term" value="F:diguanylate cyclase activity"/>
    <property type="evidence" value="ECO:0007669"/>
    <property type="project" value="UniProtKB-EC"/>
</dbReference>
<feature type="transmembrane region" description="Helical" evidence="1">
    <location>
        <begin position="7"/>
        <end position="27"/>
    </location>
</feature>
<feature type="transmembrane region" description="Helical" evidence="1">
    <location>
        <begin position="63"/>
        <end position="81"/>
    </location>
</feature>
<feature type="transmembrane region" description="Helical" evidence="1">
    <location>
        <begin position="101"/>
        <end position="119"/>
    </location>
</feature>
<comment type="caution">
    <text evidence="3">The sequence shown here is derived from an EMBL/GenBank/DDBJ whole genome shotgun (WGS) entry which is preliminary data.</text>
</comment>